<dbReference type="OrthoDB" id="7362049at2"/>
<keyword evidence="3" id="KW-1185">Reference proteome</keyword>
<dbReference type="AlphaFoldDB" id="A0A5J6MIY6"/>
<gene>
    <name evidence="2" type="ORF">FRZ44_15420</name>
</gene>
<proteinExistence type="predicted"/>
<organism evidence="2 3">
    <name type="scientific">Hypericibacter terrae</name>
    <dbReference type="NCBI Taxonomy" id="2602015"/>
    <lineage>
        <taxon>Bacteria</taxon>
        <taxon>Pseudomonadati</taxon>
        <taxon>Pseudomonadota</taxon>
        <taxon>Alphaproteobacteria</taxon>
        <taxon>Rhodospirillales</taxon>
        <taxon>Dongiaceae</taxon>
        <taxon>Hypericibacter</taxon>
    </lineage>
</organism>
<accession>A0A5J6MIY6</accession>
<evidence type="ECO:0000256" key="1">
    <source>
        <dbReference type="SAM" id="SignalP"/>
    </source>
</evidence>
<dbReference type="EMBL" id="CP042906">
    <property type="protein sequence ID" value="QEX16250.1"/>
    <property type="molecule type" value="Genomic_DNA"/>
</dbReference>
<name>A0A5J6MIY6_9PROT</name>
<evidence type="ECO:0000313" key="3">
    <source>
        <dbReference type="Proteomes" id="UP000326202"/>
    </source>
</evidence>
<feature type="chain" id="PRO_5023878046" description="Lipoprotein" evidence="1">
    <location>
        <begin position="20"/>
        <end position="114"/>
    </location>
</feature>
<evidence type="ECO:0000313" key="2">
    <source>
        <dbReference type="EMBL" id="QEX16250.1"/>
    </source>
</evidence>
<protein>
    <recommendedName>
        <fullName evidence="4">Lipoprotein</fullName>
    </recommendedName>
</protein>
<feature type="signal peptide" evidence="1">
    <location>
        <begin position="1"/>
        <end position="19"/>
    </location>
</feature>
<reference evidence="2 3" key="1">
    <citation type="submission" date="2019-08" db="EMBL/GenBank/DDBJ databases">
        <title>Hyperibacter terrae gen. nov., sp. nov. and Hyperibacter viscosus sp. nov., two new members in the family Rhodospirillaceae isolated from the rhizosphere of Hypericum perforatum.</title>
        <authorList>
            <person name="Noviana Z."/>
        </authorList>
    </citation>
    <scope>NUCLEOTIDE SEQUENCE [LARGE SCALE GENOMIC DNA]</scope>
    <source>
        <strain evidence="2 3">R5913</strain>
    </source>
</reference>
<dbReference type="KEGG" id="htq:FRZ44_15420"/>
<evidence type="ECO:0008006" key="4">
    <source>
        <dbReference type="Google" id="ProtNLM"/>
    </source>
</evidence>
<sequence length="114" mass="12334">MLKNIVLYLILGASLTLQGCAGLPADLAMGAVTATTFTMDKKLPTDYVAGWITGEDCSSFELERTGKYCRTPEEIAADEAAAHPPMPVYYCYRTLAVVDCVSKPIPGQESRLVQ</sequence>
<keyword evidence="1" id="KW-0732">Signal</keyword>
<dbReference type="PROSITE" id="PS51257">
    <property type="entry name" value="PROKAR_LIPOPROTEIN"/>
    <property type="match status" value="1"/>
</dbReference>
<dbReference type="RefSeq" id="WP_151176629.1">
    <property type="nucleotide sequence ID" value="NZ_CP042906.1"/>
</dbReference>
<dbReference type="Proteomes" id="UP000326202">
    <property type="component" value="Chromosome"/>
</dbReference>